<evidence type="ECO:0000313" key="2">
    <source>
        <dbReference type="EMBL" id="KAL2849184.1"/>
    </source>
</evidence>
<keyword evidence="1" id="KW-0472">Membrane</keyword>
<feature type="transmembrane region" description="Helical" evidence="1">
    <location>
        <begin position="12"/>
        <end position="30"/>
    </location>
</feature>
<evidence type="ECO:0008006" key="4">
    <source>
        <dbReference type="Google" id="ProtNLM"/>
    </source>
</evidence>
<dbReference type="EMBL" id="JBFXLU010000045">
    <property type="protein sequence ID" value="KAL2849184.1"/>
    <property type="molecule type" value="Genomic_DNA"/>
</dbReference>
<comment type="caution">
    <text evidence="2">The sequence shown here is derived from an EMBL/GenBank/DDBJ whole genome shotgun (WGS) entry which is preliminary data.</text>
</comment>
<keyword evidence="3" id="KW-1185">Reference proteome</keyword>
<proteinExistence type="predicted"/>
<reference evidence="2 3" key="1">
    <citation type="submission" date="2024-07" db="EMBL/GenBank/DDBJ databases">
        <title>Section-level genome sequencing and comparative genomics of Aspergillus sections Usti and Cavernicolus.</title>
        <authorList>
            <consortium name="Lawrence Berkeley National Laboratory"/>
            <person name="Nybo J.L."/>
            <person name="Vesth T.C."/>
            <person name="Theobald S."/>
            <person name="Frisvad J.C."/>
            <person name="Larsen T.O."/>
            <person name="Kjaerboelling I."/>
            <person name="Rothschild-Mancinelli K."/>
            <person name="Lyhne E.K."/>
            <person name="Kogle M.E."/>
            <person name="Barry K."/>
            <person name="Clum A."/>
            <person name="Na H."/>
            <person name="Ledsgaard L."/>
            <person name="Lin J."/>
            <person name="Lipzen A."/>
            <person name="Kuo A."/>
            <person name="Riley R."/>
            <person name="Mondo S."/>
            <person name="Labutti K."/>
            <person name="Haridas S."/>
            <person name="Pangalinan J."/>
            <person name="Salamov A.A."/>
            <person name="Simmons B.A."/>
            <person name="Magnuson J.K."/>
            <person name="Chen J."/>
            <person name="Drula E."/>
            <person name="Henrissat B."/>
            <person name="Wiebenga A."/>
            <person name="Lubbers R.J."/>
            <person name="Gomes A.C."/>
            <person name="Makela M.R."/>
            <person name="Stajich J."/>
            <person name="Grigoriev I.V."/>
            <person name="Mortensen U.H."/>
            <person name="De Vries R.P."/>
            <person name="Baker S.E."/>
            <person name="Andersen M.R."/>
        </authorList>
    </citation>
    <scope>NUCLEOTIDE SEQUENCE [LARGE SCALE GENOMIC DNA]</scope>
    <source>
        <strain evidence="2 3">CBS 123904</strain>
    </source>
</reference>
<sequence length="81" mass="9086">MPLLSHRSRQAVLSVNLIALFYTLLFQGQTPPTHPNQSFRPPRLRLGHGFVQSLIVSLDGASILSLRWLVSLAVAVQYHPR</sequence>
<feature type="transmembrane region" description="Helical" evidence="1">
    <location>
        <begin position="50"/>
        <end position="76"/>
    </location>
</feature>
<keyword evidence="1" id="KW-0812">Transmembrane</keyword>
<protein>
    <recommendedName>
        <fullName evidence="4">Secreted protein</fullName>
    </recommendedName>
</protein>
<dbReference type="Proteomes" id="UP001610446">
    <property type="component" value="Unassembled WGS sequence"/>
</dbReference>
<accession>A0ABR4KAA6</accession>
<keyword evidence="1" id="KW-1133">Transmembrane helix</keyword>
<evidence type="ECO:0000256" key="1">
    <source>
        <dbReference type="SAM" id="Phobius"/>
    </source>
</evidence>
<evidence type="ECO:0000313" key="3">
    <source>
        <dbReference type="Proteomes" id="UP001610446"/>
    </source>
</evidence>
<name>A0ABR4KAA6_9EURO</name>
<gene>
    <name evidence="2" type="ORF">BJY01DRAFT_211204</name>
</gene>
<organism evidence="2 3">
    <name type="scientific">Aspergillus pseudoustus</name>
    <dbReference type="NCBI Taxonomy" id="1810923"/>
    <lineage>
        <taxon>Eukaryota</taxon>
        <taxon>Fungi</taxon>
        <taxon>Dikarya</taxon>
        <taxon>Ascomycota</taxon>
        <taxon>Pezizomycotina</taxon>
        <taxon>Eurotiomycetes</taxon>
        <taxon>Eurotiomycetidae</taxon>
        <taxon>Eurotiales</taxon>
        <taxon>Aspergillaceae</taxon>
        <taxon>Aspergillus</taxon>
        <taxon>Aspergillus subgen. Nidulantes</taxon>
    </lineage>
</organism>